<feature type="domain" description="GGDEF" evidence="5">
    <location>
        <begin position="249"/>
        <end position="383"/>
    </location>
</feature>
<evidence type="ECO:0000313" key="6">
    <source>
        <dbReference type="EMBL" id="SFD79637.1"/>
    </source>
</evidence>
<feature type="domain" description="PAC" evidence="3">
    <location>
        <begin position="165"/>
        <end position="217"/>
    </location>
</feature>
<dbReference type="Gene3D" id="3.30.70.270">
    <property type="match status" value="1"/>
</dbReference>
<dbReference type="Proteomes" id="UP000199517">
    <property type="component" value="Unassembled WGS sequence"/>
</dbReference>
<dbReference type="SMART" id="SM00052">
    <property type="entry name" value="EAL"/>
    <property type="match status" value="1"/>
</dbReference>
<dbReference type="STRING" id="32040.SAMN04489710_106143"/>
<dbReference type="SUPFAM" id="SSF55785">
    <property type="entry name" value="PYP-like sensor domain (PAS domain)"/>
    <property type="match status" value="1"/>
</dbReference>
<evidence type="ECO:0000259" key="5">
    <source>
        <dbReference type="PROSITE" id="PS50887"/>
    </source>
</evidence>
<dbReference type="EMBL" id="FOMQ01000006">
    <property type="protein sequence ID" value="SFD79637.1"/>
    <property type="molecule type" value="Genomic_DNA"/>
</dbReference>
<dbReference type="InterPro" id="IPR000700">
    <property type="entry name" value="PAS-assoc_C"/>
</dbReference>
<dbReference type="Gene3D" id="3.30.450.20">
    <property type="entry name" value="PAS domain"/>
    <property type="match status" value="1"/>
</dbReference>
<keyword evidence="1" id="KW-0812">Transmembrane</keyword>
<dbReference type="SUPFAM" id="SSF55073">
    <property type="entry name" value="Nucleotide cyclase"/>
    <property type="match status" value="1"/>
</dbReference>
<dbReference type="InterPro" id="IPR035965">
    <property type="entry name" value="PAS-like_dom_sf"/>
</dbReference>
<evidence type="ECO:0000259" key="2">
    <source>
        <dbReference type="PROSITE" id="PS50112"/>
    </source>
</evidence>
<evidence type="ECO:0000259" key="4">
    <source>
        <dbReference type="PROSITE" id="PS50883"/>
    </source>
</evidence>
<dbReference type="Pfam" id="PF00563">
    <property type="entry name" value="EAL"/>
    <property type="match status" value="1"/>
</dbReference>
<proteinExistence type="predicted"/>
<keyword evidence="1" id="KW-1133">Transmembrane helix</keyword>
<dbReference type="NCBIfam" id="TIGR00229">
    <property type="entry name" value="sensory_box"/>
    <property type="match status" value="1"/>
</dbReference>
<dbReference type="PROSITE" id="PS50883">
    <property type="entry name" value="EAL"/>
    <property type="match status" value="1"/>
</dbReference>
<dbReference type="PANTHER" id="PTHR44757:SF2">
    <property type="entry name" value="BIOFILM ARCHITECTURE MAINTENANCE PROTEIN MBAA"/>
    <property type="match status" value="1"/>
</dbReference>
<dbReference type="InterPro" id="IPR052155">
    <property type="entry name" value="Biofilm_reg_signaling"/>
</dbReference>
<accession>A0A1I1V9H7</accession>
<feature type="transmembrane region" description="Helical" evidence="1">
    <location>
        <begin position="21"/>
        <end position="42"/>
    </location>
</feature>
<feature type="domain" description="PAS" evidence="2">
    <location>
        <begin position="92"/>
        <end position="138"/>
    </location>
</feature>
<keyword evidence="1" id="KW-0472">Membrane</keyword>
<dbReference type="InterPro" id="IPR001633">
    <property type="entry name" value="EAL_dom"/>
</dbReference>
<dbReference type="InterPro" id="IPR001610">
    <property type="entry name" value="PAC"/>
</dbReference>
<dbReference type="CDD" id="cd01948">
    <property type="entry name" value="EAL"/>
    <property type="match status" value="1"/>
</dbReference>
<dbReference type="SMART" id="SM00086">
    <property type="entry name" value="PAC"/>
    <property type="match status" value="1"/>
</dbReference>
<gene>
    <name evidence="6" type="ORF">SAMN04489710_106143</name>
</gene>
<evidence type="ECO:0000256" key="1">
    <source>
        <dbReference type="SAM" id="Phobius"/>
    </source>
</evidence>
<dbReference type="FunFam" id="3.20.20.450:FF:000001">
    <property type="entry name" value="Cyclic di-GMP phosphodiesterase yahA"/>
    <property type="match status" value="1"/>
</dbReference>
<dbReference type="CDD" id="cd01949">
    <property type="entry name" value="GGDEF"/>
    <property type="match status" value="1"/>
</dbReference>
<dbReference type="AlphaFoldDB" id="A0A1I1V9H7"/>
<dbReference type="SMART" id="SM00091">
    <property type="entry name" value="PAS"/>
    <property type="match status" value="1"/>
</dbReference>
<dbReference type="InterPro" id="IPR043128">
    <property type="entry name" value="Rev_trsase/Diguanyl_cyclase"/>
</dbReference>
<dbReference type="OrthoDB" id="9813903at2"/>
<dbReference type="NCBIfam" id="TIGR00254">
    <property type="entry name" value="GGDEF"/>
    <property type="match status" value="1"/>
</dbReference>
<dbReference type="Pfam" id="PF00990">
    <property type="entry name" value="GGDEF"/>
    <property type="match status" value="1"/>
</dbReference>
<sequence>MDEEEGAGPRSAPGESAGWRLPAALLIYAAAGLAWVAGAQALLPPGSFWRTVLEAAFVLAPAACGVWALRRWRARGREIAVLARGARQADERQRLAATVVDNAAEGMVVTDAESRILSVNAAFTRLMGYSESEMLGRTPRLFKSGRHGRAFYEAMWRELGRTGHWQGEIWNRRKNGEVFPERMSLSSVRNAQGEVTHYVCLFTDISQEHEQRRRLEVMAHTDPLTGLPNRTFFAQQLDEAMTDARAQGEPLAVLLVNLDRFKDVNDSYGHAVGDEVLRHIAARVQGALRAGDLAGRLAGDEIGVIARRVDGASGAVATARSLLAALAEPWRSPDGFEVVASASVGICLFPDHGDSADALLQGAHAAVYGAREHGHGAWHFFDESLTQAARERLALEARLRTALAQGQLQLHYQPQVDIASGRIIGAEALVRWNDPVEGFIAPDRFIPVAERTGVIAPLGEWVMHEACRQAQRWRDAGLPEVTMAVNISPRQFHLTDLAGCAALALADSGFPSTLLEVEITEGALAERPEEARQVLLRLRSLGLRLAIDDFGTGYSSLAHLKRFPIDVLKIDKGFIRDLPQSVDDMAICAAIIAMGHSLGLAVLAEGVETPEQLGFLHARGCDRFQGYLCCRPVPAEDFAALLARQAGGGPSGAP</sequence>
<dbReference type="PANTHER" id="PTHR44757">
    <property type="entry name" value="DIGUANYLATE CYCLASE DGCP"/>
    <property type="match status" value="1"/>
</dbReference>
<evidence type="ECO:0000259" key="3">
    <source>
        <dbReference type="PROSITE" id="PS50113"/>
    </source>
</evidence>
<dbReference type="InterPro" id="IPR029787">
    <property type="entry name" value="Nucleotide_cyclase"/>
</dbReference>
<evidence type="ECO:0000313" key="7">
    <source>
        <dbReference type="Proteomes" id="UP000199517"/>
    </source>
</evidence>
<dbReference type="InterPro" id="IPR000014">
    <property type="entry name" value="PAS"/>
</dbReference>
<organism evidence="6 7">
    <name type="scientific">Paracidovorax konjaci</name>
    <dbReference type="NCBI Taxonomy" id="32040"/>
    <lineage>
        <taxon>Bacteria</taxon>
        <taxon>Pseudomonadati</taxon>
        <taxon>Pseudomonadota</taxon>
        <taxon>Betaproteobacteria</taxon>
        <taxon>Burkholderiales</taxon>
        <taxon>Comamonadaceae</taxon>
        <taxon>Paracidovorax</taxon>
    </lineage>
</organism>
<dbReference type="SMART" id="SM00267">
    <property type="entry name" value="GGDEF"/>
    <property type="match status" value="1"/>
</dbReference>
<dbReference type="InterPro" id="IPR035919">
    <property type="entry name" value="EAL_sf"/>
</dbReference>
<dbReference type="Gene3D" id="3.20.20.450">
    <property type="entry name" value="EAL domain"/>
    <property type="match status" value="1"/>
</dbReference>
<dbReference type="SUPFAM" id="SSF141868">
    <property type="entry name" value="EAL domain-like"/>
    <property type="match status" value="1"/>
</dbReference>
<dbReference type="PROSITE" id="PS50112">
    <property type="entry name" value="PAS"/>
    <property type="match status" value="1"/>
</dbReference>
<dbReference type="PROSITE" id="PS50887">
    <property type="entry name" value="GGDEF"/>
    <property type="match status" value="1"/>
</dbReference>
<reference evidence="7" key="1">
    <citation type="submission" date="2016-10" db="EMBL/GenBank/DDBJ databases">
        <authorList>
            <person name="Varghese N."/>
            <person name="Submissions S."/>
        </authorList>
    </citation>
    <scope>NUCLEOTIDE SEQUENCE [LARGE SCALE GENOMIC DNA]</scope>
    <source>
        <strain evidence="7">DSM 7481</strain>
    </source>
</reference>
<name>A0A1I1V9H7_9BURK</name>
<dbReference type="PROSITE" id="PS50113">
    <property type="entry name" value="PAC"/>
    <property type="match status" value="1"/>
</dbReference>
<keyword evidence="7" id="KW-1185">Reference proteome</keyword>
<dbReference type="RefSeq" id="WP_092952139.1">
    <property type="nucleotide sequence ID" value="NZ_FOMQ01000006.1"/>
</dbReference>
<dbReference type="Pfam" id="PF13426">
    <property type="entry name" value="PAS_9"/>
    <property type="match status" value="1"/>
</dbReference>
<dbReference type="CDD" id="cd00130">
    <property type="entry name" value="PAS"/>
    <property type="match status" value="1"/>
</dbReference>
<feature type="domain" description="EAL" evidence="4">
    <location>
        <begin position="392"/>
        <end position="646"/>
    </location>
</feature>
<protein>
    <submittedName>
        <fullName evidence="6">PAS domain S-box-containing protein/diguanylate cyclase (GGDEF) domain-containing protein</fullName>
    </submittedName>
</protein>
<dbReference type="InterPro" id="IPR000160">
    <property type="entry name" value="GGDEF_dom"/>
</dbReference>